<feature type="compositionally biased region" description="Basic and acidic residues" evidence="1">
    <location>
        <begin position="20"/>
        <end position="30"/>
    </location>
</feature>
<protein>
    <submittedName>
        <fullName evidence="2">Uncharacterized protein</fullName>
    </submittedName>
</protein>
<name>A0A0F7LAN1_9VIRU</name>
<evidence type="ECO:0000256" key="1">
    <source>
        <dbReference type="SAM" id="MobiDB-lite"/>
    </source>
</evidence>
<organism evidence="2">
    <name type="scientific">uncultured marine virus</name>
    <dbReference type="NCBI Taxonomy" id="186617"/>
    <lineage>
        <taxon>Viruses</taxon>
        <taxon>environmental samples</taxon>
    </lineage>
</organism>
<dbReference type="EMBL" id="KR029603">
    <property type="protein sequence ID" value="AKH48427.1"/>
    <property type="molecule type" value="Genomic_DNA"/>
</dbReference>
<sequence length="283" mass="31848">MRRLQFVPSLAGDDLSPAGVDRRESCEAGPRRPRQLQLASGAPGSLDRLRCQPRSIDVVINVARLRRGLRVVHLGRIMIGAGQRLDRPGNDLVGVRLRDLMTALSELVGLLDRVVGHALPGEGINRRRVQVGDRSKLVGVFVRPQPVVRRRCRDTDFAHDPRLPAPVGQVFPHGRQELPEFDYVLGSAPQNGFDLDGRRLNDFDRCLVLDRRIIPHEHRRLDFGERFHRTPADWSVSGPNKRSSTATWSGAVHPSGLMIFPSCRRRHFPSAPIFRRFAKSTSR</sequence>
<proteinExistence type="predicted"/>
<reference evidence="2" key="1">
    <citation type="journal article" date="2015" name="Front. Microbiol.">
        <title>Combining genomic sequencing methods to explore viral diversity and reveal potential virus-host interactions.</title>
        <authorList>
            <person name="Chow C.E."/>
            <person name="Winget D.M."/>
            <person name="White R.A.III."/>
            <person name="Hallam S.J."/>
            <person name="Suttle C.A."/>
        </authorList>
    </citation>
    <scope>NUCLEOTIDE SEQUENCE</scope>
    <source>
        <strain evidence="2">Oxic1_8</strain>
    </source>
</reference>
<accession>A0A0F7LAN1</accession>
<feature type="region of interest" description="Disordered" evidence="1">
    <location>
        <begin position="15"/>
        <end position="38"/>
    </location>
</feature>
<evidence type="ECO:0000313" key="2">
    <source>
        <dbReference type="EMBL" id="AKH48427.1"/>
    </source>
</evidence>
<reference evidence="2" key="2">
    <citation type="submission" date="2015-03" db="EMBL/GenBank/DDBJ databases">
        <authorList>
            <person name="Chow C.-E.T."/>
            <person name="Winget D.M."/>
            <person name="White R.A.III."/>
            <person name="Hallam S.J."/>
            <person name="Suttle C.A."/>
        </authorList>
    </citation>
    <scope>NUCLEOTIDE SEQUENCE</scope>
    <source>
        <strain evidence="2">Oxic1_8</strain>
    </source>
</reference>